<evidence type="ECO:0000313" key="1">
    <source>
        <dbReference type="EMBL" id="JAD92073.1"/>
    </source>
</evidence>
<accession>A0A0A9DZD4</accession>
<reference evidence="1" key="1">
    <citation type="submission" date="2014-09" db="EMBL/GenBank/DDBJ databases">
        <authorList>
            <person name="Magalhaes I.L.F."/>
            <person name="Oliveira U."/>
            <person name="Santos F.R."/>
            <person name="Vidigal T.H.D.A."/>
            <person name="Brescovit A.D."/>
            <person name="Santos A.J."/>
        </authorList>
    </citation>
    <scope>NUCLEOTIDE SEQUENCE</scope>
    <source>
        <tissue evidence="1">Shoot tissue taken approximately 20 cm above the soil surface</tissue>
    </source>
</reference>
<proteinExistence type="predicted"/>
<protein>
    <submittedName>
        <fullName evidence="1">Uncharacterized protein</fullName>
    </submittedName>
</protein>
<dbReference type="EMBL" id="GBRH01205822">
    <property type="protein sequence ID" value="JAD92073.1"/>
    <property type="molecule type" value="Transcribed_RNA"/>
</dbReference>
<reference evidence="1" key="2">
    <citation type="journal article" date="2015" name="Data Brief">
        <title>Shoot transcriptome of the giant reed, Arundo donax.</title>
        <authorList>
            <person name="Barrero R.A."/>
            <person name="Guerrero F.D."/>
            <person name="Moolhuijzen P."/>
            <person name="Goolsby J.A."/>
            <person name="Tidwell J."/>
            <person name="Bellgard S.E."/>
            <person name="Bellgard M.I."/>
        </authorList>
    </citation>
    <scope>NUCLEOTIDE SEQUENCE</scope>
    <source>
        <tissue evidence="1">Shoot tissue taken approximately 20 cm above the soil surface</tissue>
    </source>
</reference>
<dbReference type="AlphaFoldDB" id="A0A0A9DZD4"/>
<name>A0A0A9DZD4_ARUDO</name>
<sequence>MHCSLIQEIRVRSNKIAPPSHQLFQLLVLTKVRRLISSSASQEDPVNKHNEKRLFKIHLSHWLVANEIIRSDY</sequence>
<organism evidence="1">
    <name type="scientific">Arundo donax</name>
    <name type="common">Giant reed</name>
    <name type="synonym">Donax arundinaceus</name>
    <dbReference type="NCBI Taxonomy" id="35708"/>
    <lineage>
        <taxon>Eukaryota</taxon>
        <taxon>Viridiplantae</taxon>
        <taxon>Streptophyta</taxon>
        <taxon>Embryophyta</taxon>
        <taxon>Tracheophyta</taxon>
        <taxon>Spermatophyta</taxon>
        <taxon>Magnoliopsida</taxon>
        <taxon>Liliopsida</taxon>
        <taxon>Poales</taxon>
        <taxon>Poaceae</taxon>
        <taxon>PACMAD clade</taxon>
        <taxon>Arundinoideae</taxon>
        <taxon>Arundineae</taxon>
        <taxon>Arundo</taxon>
    </lineage>
</organism>